<organism evidence="1 2">
    <name type="scientific">Kribbella pratensis</name>
    <dbReference type="NCBI Taxonomy" id="2512112"/>
    <lineage>
        <taxon>Bacteria</taxon>
        <taxon>Bacillati</taxon>
        <taxon>Actinomycetota</taxon>
        <taxon>Actinomycetes</taxon>
        <taxon>Propionibacteriales</taxon>
        <taxon>Kribbellaceae</taxon>
        <taxon>Kribbella</taxon>
    </lineage>
</organism>
<comment type="caution">
    <text evidence="1">The sequence shown here is derived from an EMBL/GenBank/DDBJ whole genome shotgun (WGS) entry which is preliminary data.</text>
</comment>
<accession>A0ABY2FA13</accession>
<reference evidence="1 2" key="1">
    <citation type="submission" date="2019-03" db="EMBL/GenBank/DDBJ databases">
        <title>Genomic Encyclopedia of Type Strains, Phase III (KMG-III): the genomes of soil and plant-associated and newly described type strains.</title>
        <authorList>
            <person name="Whitman W."/>
        </authorList>
    </citation>
    <scope>NUCLEOTIDE SEQUENCE [LARGE SCALE GENOMIC DNA]</scope>
    <source>
        <strain evidence="1 2">VKMAc-2574</strain>
    </source>
</reference>
<dbReference type="RefSeq" id="WP_166680029.1">
    <property type="nucleotide sequence ID" value="NZ_SODU01000003.1"/>
</dbReference>
<sequence>MPGDPVFDAAASCAYSLIIANAHDEDPYNRDTDVPLTAKLFNSPRVAALLSR</sequence>
<name>A0ABY2FA13_9ACTN</name>
<keyword evidence="2" id="KW-1185">Reference proteome</keyword>
<evidence type="ECO:0000313" key="2">
    <source>
        <dbReference type="Proteomes" id="UP000295060"/>
    </source>
</evidence>
<gene>
    <name evidence="1" type="ORF">EV137_5521</name>
</gene>
<evidence type="ECO:0000313" key="1">
    <source>
        <dbReference type="EMBL" id="TDW87442.1"/>
    </source>
</evidence>
<dbReference type="EMBL" id="SODU01000003">
    <property type="protein sequence ID" value="TDW87442.1"/>
    <property type="molecule type" value="Genomic_DNA"/>
</dbReference>
<proteinExistence type="predicted"/>
<dbReference type="Proteomes" id="UP000295060">
    <property type="component" value="Unassembled WGS sequence"/>
</dbReference>
<protein>
    <submittedName>
        <fullName evidence="1">Uncharacterized protein</fullName>
    </submittedName>
</protein>